<dbReference type="InterPro" id="IPR033132">
    <property type="entry name" value="GH_1_N_CS"/>
</dbReference>
<sequence length="485" mass="55800">MGFRKDFLWGGASAAHQFEGGWQEGGKGVSIADVMTAGGNGIPRRITDGVVEGEDYPNHVGIDFYHHYKEDIALFAEMGFKAFRTSIAWTRIFPNGDDEEPNEEGLKFYDDLFDECHKYNIEPIVTLCHFELPYHIAKKYNGFMDKRVIDMFVKYSNTCVERYKGKVKYWLTFNEINNQTGAPIAHHLIQEGGILTTDDNPDNEWMMYQSCVNELIASAKAVKEGKKINPEAQFGCMMGFTPFYPENCKPENMVEAMAAMHKTEWPLEVQANGFIPAHVEKLWERHGYKIALSDEEREALKEGTVDIITFSYYMSRVAAWHEGNTHFEFHSQGIPGMGESDEVDNPYLSKTAWGWMIDPLGLRWALNWVYDRFHKPMMIVENGFGAYDKVEEDGMVHDDDRINYLRSHIEAMRDAVDEDGVDLLAYTMWAPIDIVSASTGEYDKRYGFIYVNYNNNHEGDFARSRKKSFFWYKHVIETNGEDLGD</sequence>
<evidence type="ECO:0000313" key="5">
    <source>
        <dbReference type="EMBL" id="SEI44028.1"/>
    </source>
</evidence>
<comment type="similarity">
    <text evidence="1 4">Belongs to the glycosyl hydrolase 1 family.</text>
</comment>
<dbReference type="Gene3D" id="3.20.20.80">
    <property type="entry name" value="Glycosidases"/>
    <property type="match status" value="1"/>
</dbReference>
<dbReference type="NCBIfam" id="NF007154">
    <property type="entry name" value="PRK09589.1"/>
    <property type="match status" value="1"/>
</dbReference>
<dbReference type="OrthoDB" id="1688691at2"/>
<keyword evidence="6" id="KW-1185">Reference proteome</keyword>
<name>A0A1H6QJS4_9FIRM</name>
<dbReference type="PRINTS" id="PR00131">
    <property type="entry name" value="GLHYDRLASE1"/>
</dbReference>
<keyword evidence="3" id="KW-0326">Glycosidase</keyword>
<evidence type="ECO:0000256" key="2">
    <source>
        <dbReference type="ARBA" id="ARBA00022801"/>
    </source>
</evidence>
<dbReference type="FunFam" id="3.20.20.80:FF:000004">
    <property type="entry name" value="Beta-glucosidase 6-phospho-beta-glucosidase"/>
    <property type="match status" value="1"/>
</dbReference>
<evidence type="ECO:0000256" key="4">
    <source>
        <dbReference type="RuleBase" id="RU003690"/>
    </source>
</evidence>
<dbReference type="AlphaFoldDB" id="A0A1H6QJS4"/>
<dbReference type="InterPro" id="IPR001360">
    <property type="entry name" value="Glyco_hydro_1"/>
</dbReference>
<accession>A0A1H6QJS4</accession>
<evidence type="ECO:0000313" key="6">
    <source>
        <dbReference type="Proteomes" id="UP000183028"/>
    </source>
</evidence>
<evidence type="ECO:0000256" key="1">
    <source>
        <dbReference type="ARBA" id="ARBA00010838"/>
    </source>
</evidence>
<dbReference type="InterPro" id="IPR017853">
    <property type="entry name" value="GH"/>
</dbReference>
<dbReference type="GO" id="GO:0008422">
    <property type="term" value="F:beta-glucosidase activity"/>
    <property type="evidence" value="ECO:0007669"/>
    <property type="project" value="TreeGrafter"/>
</dbReference>
<protein>
    <submittedName>
        <fullName evidence="5">6-phospho-beta-glucosidase</fullName>
    </submittedName>
</protein>
<organism evidence="5 6">
    <name type="scientific">Sharpea azabuensis</name>
    <dbReference type="NCBI Taxonomy" id="322505"/>
    <lineage>
        <taxon>Bacteria</taxon>
        <taxon>Bacillati</taxon>
        <taxon>Bacillota</taxon>
        <taxon>Erysipelotrichia</taxon>
        <taxon>Erysipelotrichales</taxon>
        <taxon>Coprobacillaceae</taxon>
        <taxon>Sharpea</taxon>
    </lineage>
</organism>
<dbReference type="RefSeq" id="WP_033163815.1">
    <property type="nucleotide sequence ID" value="NZ_CACVPP010000024.1"/>
</dbReference>
<dbReference type="PROSITE" id="PS00653">
    <property type="entry name" value="GLYCOSYL_HYDROL_F1_2"/>
    <property type="match status" value="1"/>
</dbReference>
<dbReference type="PANTHER" id="PTHR10353:SF85">
    <property type="entry name" value="ARYL-PHOSPHO-BETA-D-GLUCOSIDASE BGLA"/>
    <property type="match status" value="1"/>
</dbReference>
<evidence type="ECO:0000256" key="3">
    <source>
        <dbReference type="ARBA" id="ARBA00023295"/>
    </source>
</evidence>
<dbReference type="SUPFAM" id="SSF51445">
    <property type="entry name" value="(Trans)glycosidases"/>
    <property type="match status" value="1"/>
</dbReference>
<reference evidence="6" key="1">
    <citation type="submission" date="2016-10" db="EMBL/GenBank/DDBJ databases">
        <authorList>
            <person name="Varghese N."/>
            <person name="Submissions S."/>
        </authorList>
    </citation>
    <scope>NUCLEOTIDE SEQUENCE [LARGE SCALE GENOMIC DNA]</scope>
    <source>
        <strain evidence="6">DSM 20406</strain>
    </source>
</reference>
<dbReference type="GO" id="GO:0005829">
    <property type="term" value="C:cytosol"/>
    <property type="evidence" value="ECO:0007669"/>
    <property type="project" value="TreeGrafter"/>
</dbReference>
<dbReference type="EMBL" id="FNYK01000004">
    <property type="protein sequence ID" value="SEI44028.1"/>
    <property type="molecule type" value="Genomic_DNA"/>
</dbReference>
<keyword evidence="2" id="KW-0378">Hydrolase</keyword>
<dbReference type="STRING" id="322505.SAMN04487836_10211"/>
<dbReference type="Proteomes" id="UP000183028">
    <property type="component" value="Unassembled WGS sequence"/>
</dbReference>
<dbReference type="eggNOG" id="COG2723">
    <property type="taxonomic scope" value="Bacteria"/>
</dbReference>
<dbReference type="PANTHER" id="PTHR10353">
    <property type="entry name" value="GLYCOSYL HYDROLASE"/>
    <property type="match status" value="1"/>
</dbReference>
<dbReference type="Pfam" id="PF00232">
    <property type="entry name" value="Glyco_hydro_1"/>
    <property type="match status" value="1"/>
</dbReference>
<dbReference type="GeneID" id="54121218"/>
<dbReference type="GO" id="GO:0016052">
    <property type="term" value="P:carbohydrate catabolic process"/>
    <property type="evidence" value="ECO:0007669"/>
    <property type="project" value="TreeGrafter"/>
</dbReference>
<gene>
    <name evidence="5" type="ORF">SAMN04487834_100424</name>
</gene>
<proteinExistence type="inferred from homology"/>